<dbReference type="Proteomes" id="UP000479190">
    <property type="component" value="Unassembled WGS sequence"/>
</dbReference>
<dbReference type="EMBL" id="CADCXV010000653">
    <property type="protein sequence ID" value="CAB0031770.1"/>
    <property type="molecule type" value="Genomic_DNA"/>
</dbReference>
<keyword evidence="1" id="KW-0472">Membrane</keyword>
<keyword evidence="1" id="KW-1133">Transmembrane helix</keyword>
<feature type="transmembrane region" description="Helical" evidence="1">
    <location>
        <begin position="107"/>
        <end position="130"/>
    </location>
</feature>
<feature type="transmembrane region" description="Helical" evidence="1">
    <location>
        <begin position="67"/>
        <end position="87"/>
    </location>
</feature>
<accession>A0A6H5I323</accession>
<sequence>MKTSPLLLRKTQAAAAAAFTMGASSHDCQIVALLATEHARGAQQRRGRLRRRRSTIRRRESVARRRSLGIAQPMVHLYTYIYIYIYIQKPSKRLHSFARESQARSSFYTQSAVRLILAVAVMVPLLLLLVRRRIFFSCHQSCATGERRYIFFRDIARYTLKLRVFALVARLCG</sequence>
<proteinExistence type="predicted"/>
<reference evidence="2 3" key="1">
    <citation type="submission" date="2020-02" db="EMBL/GenBank/DDBJ databases">
        <authorList>
            <person name="Ferguson B K."/>
        </authorList>
    </citation>
    <scope>NUCLEOTIDE SEQUENCE [LARGE SCALE GENOMIC DNA]</scope>
</reference>
<evidence type="ECO:0000256" key="1">
    <source>
        <dbReference type="SAM" id="Phobius"/>
    </source>
</evidence>
<organism evidence="2 3">
    <name type="scientific">Trichogramma brassicae</name>
    <dbReference type="NCBI Taxonomy" id="86971"/>
    <lineage>
        <taxon>Eukaryota</taxon>
        <taxon>Metazoa</taxon>
        <taxon>Ecdysozoa</taxon>
        <taxon>Arthropoda</taxon>
        <taxon>Hexapoda</taxon>
        <taxon>Insecta</taxon>
        <taxon>Pterygota</taxon>
        <taxon>Neoptera</taxon>
        <taxon>Endopterygota</taxon>
        <taxon>Hymenoptera</taxon>
        <taxon>Apocrita</taxon>
        <taxon>Proctotrupomorpha</taxon>
        <taxon>Chalcidoidea</taxon>
        <taxon>Trichogrammatidae</taxon>
        <taxon>Trichogramma</taxon>
    </lineage>
</organism>
<keyword evidence="1" id="KW-0812">Transmembrane</keyword>
<dbReference type="AlphaFoldDB" id="A0A6H5I323"/>
<gene>
    <name evidence="2" type="ORF">TBRA_LOCUS3733</name>
</gene>
<protein>
    <submittedName>
        <fullName evidence="2">Uncharacterized protein</fullName>
    </submittedName>
</protein>
<evidence type="ECO:0000313" key="3">
    <source>
        <dbReference type="Proteomes" id="UP000479190"/>
    </source>
</evidence>
<name>A0A6H5I323_9HYME</name>
<keyword evidence="3" id="KW-1185">Reference proteome</keyword>
<evidence type="ECO:0000313" key="2">
    <source>
        <dbReference type="EMBL" id="CAB0031770.1"/>
    </source>
</evidence>